<accession>A0ABW5K9Q0</accession>
<keyword evidence="3" id="KW-1185">Reference proteome</keyword>
<evidence type="ECO:0000313" key="2">
    <source>
        <dbReference type="EMBL" id="MFD2544655.1"/>
    </source>
</evidence>
<dbReference type="RefSeq" id="WP_255927874.1">
    <property type="nucleotide sequence ID" value="NZ_JANFQP010000001.1"/>
</dbReference>
<evidence type="ECO:0000256" key="1">
    <source>
        <dbReference type="SAM" id="SignalP"/>
    </source>
</evidence>
<gene>
    <name evidence="2" type="ORF">ACFSO8_04175</name>
</gene>
<protein>
    <recommendedName>
        <fullName evidence="4">Porin</fullName>
    </recommendedName>
</protein>
<feature type="chain" id="PRO_5046401353" description="Porin" evidence="1">
    <location>
        <begin position="24"/>
        <end position="454"/>
    </location>
</feature>
<feature type="signal peptide" evidence="1">
    <location>
        <begin position="1"/>
        <end position="23"/>
    </location>
</feature>
<name>A0ABW5K9Q0_9FLAO</name>
<reference evidence="3" key="1">
    <citation type="journal article" date="2019" name="Int. J. Syst. Evol. Microbiol.">
        <title>The Global Catalogue of Microorganisms (GCM) 10K type strain sequencing project: providing services to taxonomists for standard genome sequencing and annotation.</title>
        <authorList>
            <consortium name="The Broad Institute Genomics Platform"/>
            <consortium name="The Broad Institute Genome Sequencing Center for Infectious Disease"/>
            <person name="Wu L."/>
            <person name="Ma J."/>
        </authorList>
    </citation>
    <scope>NUCLEOTIDE SEQUENCE [LARGE SCALE GENOMIC DNA]</scope>
    <source>
        <strain evidence="3">KCTC 52204</strain>
    </source>
</reference>
<evidence type="ECO:0008006" key="4">
    <source>
        <dbReference type="Google" id="ProtNLM"/>
    </source>
</evidence>
<organism evidence="2 3">
    <name type="scientific">Kaistella montana</name>
    <dbReference type="NCBI Taxonomy" id="1849733"/>
    <lineage>
        <taxon>Bacteria</taxon>
        <taxon>Pseudomonadati</taxon>
        <taxon>Bacteroidota</taxon>
        <taxon>Flavobacteriia</taxon>
        <taxon>Flavobacteriales</taxon>
        <taxon>Weeksellaceae</taxon>
        <taxon>Chryseobacterium group</taxon>
        <taxon>Kaistella</taxon>
    </lineage>
</organism>
<sequence length="454" mass="50529">MKTMLMRASMLALLFSGVSVLNAQETTPSMRDYLAPEKTTRNIFEDPKGESPEFDGVQVSVGGDFALQFQALDHSTTAKLGSDYTLNNLGADFNLPTANLDINAYLAKGVKMHLRTYLSARHHNEAWVKGGYIQIDNLDFISKGFMDNLMKDVRVKVGMDEINFGDAHFRRTDNAEAINNAFGENNIMDSFTTQAFGEVYYYKNGFMGMLGVSNGKLNQTATKGTADNSPSVYAKLAYDKQIQQDLRVRISGSVIKTNGMSTNGKLYGDDRAGSRYYYMLLVTNNANSALSDAMGTSNPSTGRFDPGFKKMTAIQINPFLKYKGLEFFGTYEYVTGNKLLNATTQRDSDGTYNQYAGELLYRFGGKEQFYLGGKYNSINGKDYDGALERKIDRFNIAGGWFMTKNILAKVEYVTQKYNESDVWNVMDTSTPKQQKSALSGGKFNGIMFEATIGF</sequence>
<evidence type="ECO:0000313" key="3">
    <source>
        <dbReference type="Proteomes" id="UP001597394"/>
    </source>
</evidence>
<dbReference type="Proteomes" id="UP001597394">
    <property type="component" value="Unassembled WGS sequence"/>
</dbReference>
<proteinExistence type="predicted"/>
<keyword evidence="1" id="KW-0732">Signal</keyword>
<dbReference type="EMBL" id="JBHULG010000001">
    <property type="protein sequence ID" value="MFD2544655.1"/>
    <property type="molecule type" value="Genomic_DNA"/>
</dbReference>
<comment type="caution">
    <text evidence="2">The sequence shown here is derived from an EMBL/GenBank/DDBJ whole genome shotgun (WGS) entry which is preliminary data.</text>
</comment>